<dbReference type="SUPFAM" id="SSF55486">
    <property type="entry name" value="Metalloproteases ('zincins'), catalytic domain"/>
    <property type="match status" value="1"/>
</dbReference>
<keyword evidence="1" id="KW-0732">Signal</keyword>
<dbReference type="SMART" id="SM00235">
    <property type="entry name" value="ZnMc"/>
    <property type="match status" value="1"/>
</dbReference>
<dbReference type="EMBL" id="CP000393">
    <property type="protein sequence ID" value="ABG53298.1"/>
    <property type="molecule type" value="Genomic_DNA"/>
</dbReference>
<dbReference type="PANTHER" id="PTHR40633:SF1">
    <property type="entry name" value="GPI ANCHORED SERINE-THREONINE RICH PROTEIN (AFU_ORTHOLOGUE AFUA_1G03630)"/>
    <property type="match status" value="1"/>
</dbReference>
<feature type="domain" description="Peptidase metallopeptidase" evidence="2">
    <location>
        <begin position="508"/>
        <end position="693"/>
    </location>
</feature>
<dbReference type="Gene3D" id="2.60.120.380">
    <property type="match status" value="3"/>
</dbReference>
<reference evidence="3" key="1">
    <citation type="submission" date="2006-06" db="EMBL/GenBank/DDBJ databases">
        <title>Complete sequence of Trichodesmium erythraeum IMS101.</title>
        <authorList>
            <consortium name="US DOE Joint Genome Institute"/>
            <person name="Copeland A."/>
            <person name="Lucas S."/>
            <person name="Lapidus A."/>
            <person name="Barry K."/>
            <person name="Detter J.C."/>
            <person name="Glavina del Rio T."/>
            <person name="Hammon N."/>
            <person name="Israni S."/>
            <person name="Dalin E."/>
            <person name="Tice H."/>
            <person name="Pitluck S."/>
            <person name="Kiss H."/>
            <person name="Munk A.C."/>
            <person name="Brettin T."/>
            <person name="Bruce D."/>
            <person name="Han C."/>
            <person name="Tapia R."/>
            <person name="Gilna P."/>
            <person name="Schmutz J."/>
            <person name="Larimer F."/>
            <person name="Land M."/>
            <person name="Hauser L."/>
            <person name="Kyrpides N."/>
            <person name="Kim E."/>
            <person name="Richardson P."/>
        </authorList>
    </citation>
    <scope>NUCLEOTIDE SEQUENCE [LARGE SCALE GENOMIC DNA]</scope>
    <source>
        <strain evidence="3">IMS101</strain>
    </source>
</reference>
<name>Q10WS6_TRIEI</name>
<dbReference type="CDD" id="cd04277">
    <property type="entry name" value="ZnMc_serralysin_like"/>
    <property type="match status" value="1"/>
</dbReference>
<organism evidence="3">
    <name type="scientific">Trichodesmium erythraeum (strain IMS101)</name>
    <dbReference type="NCBI Taxonomy" id="203124"/>
    <lineage>
        <taxon>Bacteria</taxon>
        <taxon>Bacillati</taxon>
        <taxon>Cyanobacteriota</taxon>
        <taxon>Cyanophyceae</taxon>
        <taxon>Oscillatoriophycideae</taxon>
        <taxon>Oscillatoriales</taxon>
        <taxon>Microcoleaceae</taxon>
        <taxon>Trichodesmium</taxon>
    </lineage>
</organism>
<evidence type="ECO:0000259" key="2">
    <source>
        <dbReference type="SMART" id="SM00235"/>
    </source>
</evidence>
<dbReference type="GO" id="GO:0008270">
    <property type="term" value="F:zinc ion binding"/>
    <property type="evidence" value="ECO:0007669"/>
    <property type="project" value="InterPro"/>
</dbReference>
<dbReference type="Pfam" id="PF04151">
    <property type="entry name" value="PPC"/>
    <property type="match status" value="3"/>
</dbReference>
<dbReference type="InterPro" id="IPR018466">
    <property type="entry name" value="Kre9/Knh1-like_N"/>
</dbReference>
<dbReference type="InterPro" id="IPR007280">
    <property type="entry name" value="Peptidase_C_arc/bac"/>
</dbReference>
<dbReference type="Pfam" id="PF10342">
    <property type="entry name" value="Kre9_KNH"/>
    <property type="match status" value="5"/>
</dbReference>
<evidence type="ECO:0000256" key="1">
    <source>
        <dbReference type="ARBA" id="ARBA00022729"/>
    </source>
</evidence>
<evidence type="ECO:0000313" key="3">
    <source>
        <dbReference type="EMBL" id="ABG53298.1"/>
    </source>
</evidence>
<proteinExistence type="predicted"/>
<gene>
    <name evidence="3" type="ordered locus">Tery_4303</name>
</gene>
<dbReference type="PANTHER" id="PTHR40633">
    <property type="entry name" value="MATRIX PROTEIN, PUTATIVE (AFU_ORTHOLOGUE AFUA_8G05410)-RELATED"/>
    <property type="match status" value="1"/>
</dbReference>
<dbReference type="InterPro" id="IPR024079">
    <property type="entry name" value="MetalloPept_cat_dom_sf"/>
</dbReference>
<dbReference type="InterPro" id="IPR006026">
    <property type="entry name" value="Peptidase_Metallo"/>
</dbReference>
<dbReference type="InterPro" id="IPR052982">
    <property type="entry name" value="SRP1/TIP1-like"/>
</dbReference>
<dbReference type="KEGG" id="ter:Tery_4303"/>
<dbReference type="RefSeq" id="WP_011613624.1">
    <property type="nucleotide sequence ID" value="NC_008312.1"/>
</dbReference>
<dbReference type="STRING" id="203124.Tery_4303"/>
<dbReference type="eggNOG" id="COG4932">
    <property type="taxonomic scope" value="Bacteria"/>
</dbReference>
<dbReference type="SUPFAM" id="SSF89260">
    <property type="entry name" value="Collagen-binding domain"/>
    <property type="match status" value="3"/>
</dbReference>
<dbReference type="GO" id="GO:0006508">
    <property type="term" value="P:proteolysis"/>
    <property type="evidence" value="ECO:0007669"/>
    <property type="project" value="InterPro"/>
</dbReference>
<dbReference type="GO" id="GO:0008237">
    <property type="term" value="F:metallopeptidase activity"/>
    <property type="evidence" value="ECO:0007669"/>
    <property type="project" value="InterPro"/>
</dbReference>
<dbReference type="HOGENOM" id="CLU_262384_0_0_3"/>
<dbReference type="InterPro" id="IPR034033">
    <property type="entry name" value="Serralysin-like"/>
</dbReference>
<accession>Q10WS6</accession>
<dbReference type="Gene3D" id="3.40.390.10">
    <property type="entry name" value="Collagenase (Catalytic Domain)"/>
    <property type="match status" value="1"/>
</dbReference>
<protein>
    <submittedName>
        <fullName evidence="3">Peptidase-like</fullName>
    </submittedName>
</protein>
<sequence>MNNRYNKPDQVDNSRKKAYQVGALQNDEKFEDFVGKSDKRDFYQFKVEEKTDVDIKLDDLSGNANLYLLNNKGKLIEKSTKGGKNAEDIERTLNPGAYYVKVQSNEEDANYTLSLDVGSGSQQEDKVGNNRKKAYKFGALKNDEKFEDFVGKSDQRDFYQFKVEEKTDVDIKLGGLSGNADLYLLNNKGKLIEKSTKGGDSLENIERTLNPGAYYVKVQSNEEDADYTLSLGVGSGSQQEDKVGNNRKKAYKFGALKNNEQFEEFVGKSDKRDFYRFKVEEKTDVDIELGGLGGNADLYLLNNKGRLIEKSTKGLNKVEDIERTLNPGTYYVKVQSNDEDAKYTLSLDVGSGSKNLEKYEFTYYYSGSQDNEFQDYYSGYFYAPKGTYEVDSYYDFNEEKNEASANGKYYISSSSKAGAKAKDGEVYLESYYDLETKKEYVPYYASEDLPSGASGMGSEEDFIDFEKDEDVIELKQEGFFGADYSLANIVKEAQTSKSGDYQIDALLSPYKWGTNTITYSFYDNDSGPYYGAERDVGEVSDKVQEDIRHILENIYEPLSDLDFVEVADTSNSYGLIRIMKSSNPNYAYAYYPYADDYNAGNLLDLAGDVHFNVYYDGNGDHNNFQGGPGTHGYMTLIHELGHAVGLKHPHEDGDTLPENEDNTSNTVMSYNFTYTADNLRSYDVNALQYIYGFETPEDSVTVKSPNGGDTLKLGKSYTITWDDNFSENVKLELYKGGSFDSIITNSTASDGSYGWTLPTSMAIGSDYKVKITSVSDAGVSDLSDSNFTIERDGVITVKSPNGGDVINTGDTYDVTWDDNISENVRIYLYQGNRYKQMISNSTPSDGSYSWTVPTSLTAGDNYEVAIQSVEKGSLYDYSDSSFTIEPDGVITVKSPNGGDVINTGDTYNITWDDNISENVRIDLYQDNRYKQMISNSTSSDGSFRWRVPTNLATGDNYQVAIQSVEKDRIFDFSDSNFTIEPDGVITVKSPNGGDVINTGDTYNITWDDNISENVRIYLFQGNRYKQMISNSTPSDGSYSWTVPTSLTAGDNYEVAIQSVEKGSIYDYSDSSFTIEPDDFITVMSPNGGDILNTGDTYNITWDDNIGENVRIYLFQGNRYKQMISNSTPSDGSYSWKVPTNLTTGGNYQVAIQSVEKGSLYDFSNSNFSIKTEDVSSDKYYFTYYYNVGDSYSGFLYEKSGTYSSDDILSVTSGFYQIDDIESGVGNKDDIGDVYISSYYDSNYTGNTYQPLLSRYGWRSGGNGLGSERDYLGFPSYQSFDSNNEFNGLI</sequence>
<dbReference type="eggNOG" id="COG3391">
    <property type="taxonomic scope" value="Bacteria"/>
</dbReference>
<dbReference type="eggNOG" id="COG5276">
    <property type="taxonomic scope" value="Bacteria"/>
</dbReference>